<reference evidence="4 5" key="1">
    <citation type="submission" date="2022-11" db="UniProtKB">
        <authorList>
            <consortium name="WormBaseParasite"/>
        </authorList>
    </citation>
    <scope>IDENTIFICATION</scope>
</reference>
<name>A0A915A6U6_PARUN</name>
<accession>A0A915A6U6</accession>
<proteinExistence type="predicted"/>
<dbReference type="WBParaSite" id="PgR002_g115_t03">
    <property type="protein sequence ID" value="PgR002_g115_t03"/>
    <property type="gene ID" value="PgR002_g115"/>
</dbReference>
<dbReference type="AlphaFoldDB" id="A0A915A6U6"/>
<evidence type="ECO:0000313" key="4">
    <source>
        <dbReference type="WBParaSite" id="PgR002_g115_t01"/>
    </source>
</evidence>
<organism evidence="3 5">
    <name type="scientific">Parascaris univalens</name>
    <name type="common">Nematode worm</name>
    <dbReference type="NCBI Taxonomy" id="6257"/>
    <lineage>
        <taxon>Eukaryota</taxon>
        <taxon>Metazoa</taxon>
        <taxon>Ecdysozoa</taxon>
        <taxon>Nematoda</taxon>
        <taxon>Chromadorea</taxon>
        <taxon>Rhabditida</taxon>
        <taxon>Spirurina</taxon>
        <taxon>Ascaridomorpha</taxon>
        <taxon>Ascaridoidea</taxon>
        <taxon>Ascarididae</taxon>
        <taxon>Parascaris</taxon>
    </lineage>
</organism>
<feature type="compositionally biased region" description="Basic and acidic residues" evidence="1">
    <location>
        <begin position="1"/>
        <end position="17"/>
    </location>
</feature>
<keyword evidence="2" id="KW-0472">Membrane</keyword>
<feature type="transmembrane region" description="Helical" evidence="2">
    <location>
        <begin position="195"/>
        <end position="220"/>
    </location>
</feature>
<feature type="region of interest" description="Disordered" evidence="1">
    <location>
        <begin position="1"/>
        <end position="39"/>
    </location>
</feature>
<dbReference type="Proteomes" id="UP000887569">
    <property type="component" value="Unplaced"/>
</dbReference>
<protein>
    <submittedName>
        <fullName evidence="4 5">Uncharacterized protein</fullName>
    </submittedName>
</protein>
<keyword evidence="2" id="KW-0812">Transmembrane</keyword>
<evidence type="ECO:0000256" key="1">
    <source>
        <dbReference type="SAM" id="MobiDB-lite"/>
    </source>
</evidence>
<evidence type="ECO:0000313" key="3">
    <source>
        <dbReference type="Proteomes" id="UP000887569"/>
    </source>
</evidence>
<sequence length="232" mass="25986">MDVRRSSRDHKPPKWIEDFEPYDTSTPIQSNQVAKGATDVVNESSNAQIRKWAVFDEKAAAITTPATTSTNIMTHPKSKKPSRTSSAVMLVNGRARQARHRSRSGSKGRKSTPIKSTRRLPVSESVEVPKLSEISGVMPTRGTRRSTRLAERSMNGFVDFDNSDGEKRKDVLAAPTSHNNTSFFRMDLLSNKPRLMTFLQVTALLIYLVVFYKLCIHFGADKFVAHLLHKLG</sequence>
<feature type="region of interest" description="Disordered" evidence="1">
    <location>
        <begin position="69"/>
        <end position="122"/>
    </location>
</feature>
<dbReference type="WBParaSite" id="PgR002_g115_t02">
    <property type="protein sequence ID" value="PgR002_g115_t02"/>
    <property type="gene ID" value="PgR002_g115"/>
</dbReference>
<dbReference type="WBParaSite" id="PgR002_g115_t01">
    <property type="protein sequence ID" value="PgR002_g115_t01"/>
    <property type="gene ID" value="PgR002_g115"/>
</dbReference>
<feature type="compositionally biased region" description="Basic residues" evidence="1">
    <location>
        <begin position="96"/>
        <end position="118"/>
    </location>
</feature>
<evidence type="ECO:0000313" key="5">
    <source>
        <dbReference type="WBParaSite" id="PgR002_g115_t02"/>
    </source>
</evidence>
<feature type="compositionally biased region" description="Polar residues" evidence="1">
    <location>
        <begin position="23"/>
        <end position="33"/>
    </location>
</feature>
<keyword evidence="3" id="KW-1185">Reference proteome</keyword>
<evidence type="ECO:0000256" key="2">
    <source>
        <dbReference type="SAM" id="Phobius"/>
    </source>
</evidence>
<keyword evidence="2" id="KW-1133">Transmembrane helix</keyword>